<dbReference type="PRINTS" id="PR01036">
    <property type="entry name" value="TCRTETB"/>
</dbReference>
<feature type="transmembrane region" description="Helical" evidence="7">
    <location>
        <begin position="266"/>
        <end position="289"/>
    </location>
</feature>
<gene>
    <name evidence="9" type="ordered locus">Desca_2134</name>
</gene>
<keyword evidence="5 7" id="KW-1133">Transmembrane helix</keyword>
<dbReference type="Gene3D" id="1.20.1720.10">
    <property type="entry name" value="Multidrug resistance protein D"/>
    <property type="match status" value="1"/>
</dbReference>
<dbReference type="PANTHER" id="PTHR23501">
    <property type="entry name" value="MAJOR FACILITATOR SUPERFAMILY"/>
    <property type="match status" value="1"/>
</dbReference>
<feature type="transmembrane region" description="Helical" evidence="7">
    <location>
        <begin position="163"/>
        <end position="183"/>
    </location>
</feature>
<dbReference type="PROSITE" id="PS50850">
    <property type="entry name" value="MFS"/>
    <property type="match status" value="1"/>
</dbReference>
<dbReference type="InterPro" id="IPR004638">
    <property type="entry name" value="EmrB-like"/>
</dbReference>
<dbReference type="InterPro" id="IPR036259">
    <property type="entry name" value="MFS_trans_sf"/>
</dbReference>
<feature type="transmembrane region" description="Helical" evidence="7">
    <location>
        <begin position="330"/>
        <end position="351"/>
    </location>
</feature>
<dbReference type="FunFam" id="1.20.1720.10:FF:000004">
    <property type="entry name" value="EmrB/QacA family drug resistance transporter"/>
    <property type="match status" value="1"/>
</dbReference>
<feature type="transmembrane region" description="Helical" evidence="7">
    <location>
        <begin position="226"/>
        <end position="245"/>
    </location>
</feature>
<feature type="transmembrane region" description="Helical" evidence="7">
    <location>
        <begin position="195"/>
        <end position="214"/>
    </location>
</feature>
<dbReference type="Proteomes" id="UP000009226">
    <property type="component" value="Chromosome"/>
</dbReference>
<dbReference type="GO" id="GO:0005886">
    <property type="term" value="C:plasma membrane"/>
    <property type="evidence" value="ECO:0007669"/>
    <property type="project" value="UniProtKB-SubCell"/>
</dbReference>
<sequence length="537" mass="57627">MNTDSRRNILIVGLLLGMFFSSLDQTIVGTAMPRIIGELGGLNILTWVTTAYMLTSTTVVPIAGKLADLYGRRVLYVLGILIFMGGSALCGTSQNMTELILYRGLQGLGGGIMMPMAMTIVGDVFPPEKRGKWQGVMGALFGLSSIIGPSIGGWFVDYVTWRWVFYINLPVGLIAAVTIWIGLKGEKRLQDKVIIDYWGVLTLVVGVVSLLLGLSLGGKDYPWGSWQILGLLGTSLVFLVAFVLVERKAPEPILSLGLFKNRVFAITNIIGFLMGLGMFGAIMFLPLFLQGVIGVSATRSGNTMIPMMFAMMVTSILGGQLITKVSFRTMFVAGMAIMTAGFYLLSGMTVHTTQLGAIANIVILGIGMGLVMPTLTIAVQQAFPPEQRGVATSATQFFRSIGGTLGMTVLGVVMNHRSVKLLEQDFFPAVERVPGLSAGPFGSMLAKAQSDPQGLFNTLLSPDTLKHIPVQLQQILLPPLKTALADSLHSVFLVAMGIMVLGILVSLLMGQERVTNEAPKAVRRGIMKSESAVQADQ</sequence>
<accession>F6BA04</accession>
<dbReference type="STRING" id="868595.Desca_2134"/>
<reference evidence="9 10" key="1">
    <citation type="submission" date="2011-05" db="EMBL/GenBank/DDBJ databases">
        <title>Complete sequence of Desulfotomaculum carboxydivorans CO-1-SRB.</title>
        <authorList>
            <consortium name="US DOE Joint Genome Institute"/>
            <person name="Lucas S."/>
            <person name="Han J."/>
            <person name="Lapidus A."/>
            <person name="Cheng J.-F."/>
            <person name="Goodwin L."/>
            <person name="Pitluck S."/>
            <person name="Peters L."/>
            <person name="Mikhailova N."/>
            <person name="Lu M."/>
            <person name="Han C."/>
            <person name="Tapia R."/>
            <person name="Land M."/>
            <person name="Hauser L."/>
            <person name="Kyrpides N."/>
            <person name="Ivanova N."/>
            <person name="Pagani I."/>
            <person name="Stams A."/>
            <person name="Plugge C."/>
            <person name="Muyzer G."/>
            <person name="Kuever J."/>
            <person name="Parshina S."/>
            <person name="Ivanova A."/>
            <person name="Nazina T."/>
            <person name="Woyke T."/>
        </authorList>
    </citation>
    <scope>NUCLEOTIDE SEQUENCE [LARGE SCALE GENOMIC DNA]</scope>
    <source>
        <strain evidence="10">DSM 14880 / VKM B-2319 / CO-1-SRB</strain>
    </source>
</reference>
<evidence type="ECO:0000259" key="8">
    <source>
        <dbReference type="PROSITE" id="PS50850"/>
    </source>
</evidence>
<evidence type="ECO:0000256" key="3">
    <source>
        <dbReference type="ARBA" id="ARBA00022475"/>
    </source>
</evidence>
<feature type="transmembrane region" description="Helical" evidence="7">
    <location>
        <begin position="133"/>
        <end position="151"/>
    </location>
</feature>
<evidence type="ECO:0000256" key="7">
    <source>
        <dbReference type="SAM" id="Phobius"/>
    </source>
</evidence>
<dbReference type="RefSeq" id="WP_013810562.1">
    <property type="nucleotide sequence ID" value="NC_015565.1"/>
</dbReference>
<dbReference type="HOGENOM" id="CLU_000960_22_3_9"/>
<feature type="transmembrane region" description="Helical" evidence="7">
    <location>
        <begin position="357"/>
        <end position="377"/>
    </location>
</feature>
<keyword evidence="2" id="KW-0813">Transport</keyword>
<evidence type="ECO:0000256" key="1">
    <source>
        <dbReference type="ARBA" id="ARBA00004651"/>
    </source>
</evidence>
<evidence type="ECO:0000256" key="2">
    <source>
        <dbReference type="ARBA" id="ARBA00022448"/>
    </source>
</evidence>
<dbReference type="KEGG" id="dca:Desca_2134"/>
<dbReference type="AlphaFoldDB" id="F6BA04"/>
<dbReference type="SUPFAM" id="SSF103473">
    <property type="entry name" value="MFS general substrate transporter"/>
    <property type="match status" value="1"/>
</dbReference>
<evidence type="ECO:0000256" key="6">
    <source>
        <dbReference type="ARBA" id="ARBA00023136"/>
    </source>
</evidence>
<evidence type="ECO:0000313" key="10">
    <source>
        <dbReference type="Proteomes" id="UP000009226"/>
    </source>
</evidence>
<dbReference type="PROSITE" id="PS00216">
    <property type="entry name" value="SUGAR_TRANSPORT_1"/>
    <property type="match status" value="1"/>
</dbReference>
<dbReference type="CDD" id="cd17502">
    <property type="entry name" value="MFS_Azr1_MDR_like"/>
    <property type="match status" value="1"/>
</dbReference>
<dbReference type="InterPro" id="IPR011701">
    <property type="entry name" value="MFS"/>
</dbReference>
<feature type="transmembrane region" description="Helical" evidence="7">
    <location>
        <begin position="304"/>
        <end position="323"/>
    </location>
</feature>
<feature type="transmembrane region" description="Helical" evidence="7">
    <location>
        <begin position="397"/>
        <end position="414"/>
    </location>
</feature>
<dbReference type="InterPro" id="IPR020846">
    <property type="entry name" value="MFS_dom"/>
</dbReference>
<feature type="transmembrane region" description="Helical" evidence="7">
    <location>
        <begin position="41"/>
        <end position="62"/>
    </location>
</feature>
<feature type="transmembrane region" description="Helical" evidence="7">
    <location>
        <begin position="74"/>
        <end position="94"/>
    </location>
</feature>
<keyword evidence="10" id="KW-1185">Reference proteome</keyword>
<comment type="subcellular location">
    <subcellularLocation>
        <location evidence="1">Cell membrane</location>
        <topology evidence="1">Multi-pass membrane protein</topology>
    </subcellularLocation>
</comment>
<dbReference type="Pfam" id="PF07690">
    <property type="entry name" value="MFS_1"/>
    <property type="match status" value="1"/>
</dbReference>
<dbReference type="InterPro" id="IPR005829">
    <property type="entry name" value="Sugar_transporter_CS"/>
</dbReference>
<dbReference type="GO" id="GO:0022857">
    <property type="term" value="F:transmembrane transporter activity"/>
    <property type="evidence" value="ECO:0007669"/>
    <property type="project" value="InterPro"/>
</dbReference>
<proteinExistence type="predicted"/>
<name>F6BA04_DESCC</name>
<keyword evidence="3" id="KW-1003">Cell membrane</keyword>
<dbReference type="EMBL" id="CP002736">
    <property type="protein sequence ID" value="AEF94973.1"/>
    <property type="molecule type" value="Genomic_DNA"/>
</dbReference>
<feature type="transmembrane region" description="Helical" evidence="7">
    <location>
        <begin position="488"/>
        <end position="510"/>
    </location>
</feature>
<feature type="domain" description="Major facilitator superfamily (MFS) profile" evidence="8">
    <location>
        <begin position="10"/>
        <end position="514"/>
    </location>
</feature>
<protein>
    <submittedName>
        <fullName evidence="9">Drug resistance transporter, EmrB/QacA subfamily</fullName>
    </submittedName>
</protein>
<feature type="transmembrane region" description="Helical" evidence="7">
    <location>
        <begin position="100"/>
        <end position="121"/>
    </location>
</feature>
<dbReference type="PANTHER" id="PTHR23501:SF197">
    <property type="entry name" value="COMD"/>
    <property type="match status" value="1"/>
</dbReference>
<dbReference type="eggNOG" id="COG0477">
    <property type="taxonomic scope" value="Bacteria"/>
</dbReference>
<evidence type="ECO:0000256" key="4">
    <source>
        <dbReference type="ARBA" id="ARBA00022692"/>
    </source>
</evidence>
<organism evidence="9 10">
    <name type="scientific">Desulfotomaculum nigrificans (strain DSM 14880 / VKM B-2319 / CO-1-SRB)</name>
    <name type="common">Desulfotomaculum carboxydivorans</name>
    <dbReference type="NCBI Taxonomy" id="868595"/>
    <lineage>
        <taxon>Bacteria</taxon>
        <taxon>Bacillati</taxon>
        <taxon>Bacillota</taxon>
        <taxon>Clostridia</taxon>
        <taxon>Eubacteriales</taxon>
        <taxon>Desulfotomaculaceae</taxon>
        <taxon>Desulfotomaculum</taxon>
    </lineage>
</organism>
<keyword evidence="6 7" id="KW-0472">Membrane</keyword>
<dbReference type="NCBIfam" id="TIGR00711">
    <property type="entry name" value="efflux_EmrB"/>
    <property type="match status" value="1"/>
</dbReference>
<dbReference type="Gene3D" id="1.20.1250.20">
    <property type="entry name" value="MFS general substrate transporter like domains"/>
    <property type="match status" value="1"/>
</dbReference>
<evidence type="ECO:0000313" key="9">
    <source>
        <dbReference type="EMBL" id="AEF94973.1"/>
    </source>
</evidence>
<evidence type="ECO:0000256" key="5">
    <source>
        <dbReference type="ARBA" id="ARBA00022989"/>
    </source>
</evidence>
<keyword evidence="4 7" id="KW-0812">Transmembrane</keyword>